<accession>A0ABV6HZC2</accession>
<dbReference type="EMBL" id="JBHLWE010000002">
    <property type="protein sequence ID" value="MFC0339330.1"/>
    <property type="molecule type" value="Genomic_DNA"/>
</dbReference>
<feature type="region of interest" description="Disordered" evidence="1">
    <location>
        <begin position="1"/>
        <end position="67"/>
    </location>
</feature>
<gene>
    <name evidence="2" type="ORF">ACFFII_00925</name>
</gene>
<dbReference type="RefSeq" id="WP_377697002.1">
    <property type="nucleotide sequence ID" value="NZ_JBHLWE010000002.1"/>
</dbReference>
<protein>
    <submittedName>
        <fullName evidence="2">Uncharacterized protein</fullName>
    </submittedName>
</protein>
<dbReference type="Proteomes" id="UP001589799">
    <property type="component" value="Unassembled WGS sequence"/>
</dbReference>
<organism evidence="2 3">
    <name type="scientific">Paracoccus niistensis</name>
    <dbReference type="NCBI Taxonomy" id="632935"/>
    <lineage>
        <taxon>Bacteria</taxon>
        <taxon>Pseudomonadati</taxon>
        <taxon>Pseudomonadota</taxon>
        <taxon>Alphaproteobacteria</taxon>
        <taxon>Rhodobacterales</taxon>
        <taxon>Paracoccaceae</taxon>
        <taxon>Paracoccus</taxon>
    </lineage>
</organism>
<feature type="compositionally biased region" description="Basic and acidic residues" evidence="1">
    <location>
        <begin position="12"/>
        <end position="28"/>
    </location>
</feature>
<keyword evidence="3" id="KW-1185">Reference proteome</keyword>
<name>A0ABV6HZC2_9RHOB</name>
<evidence type="ECO:0000313" key="3">
    <source>
        <dbReference type="Proteomes" id="UP001589799"/>
    </source>
</evidence>
<sequence>MTTETIMPHPENPTEPRHANSDVKRGESADEPAPSLQNEYTGDSVRDGIPANGTQPTEARGPDDVGA</sequence>
<evidence type="ECO:0000256" key="1">
    <source>
        <dbReference type="SAM" id="MobiDB-lite"/>
    </source>
</evidence>
<evidence type="ECO:0000313" key="2">
    <source>
        <dbReference type="EMBL" id="MFC0339330.1"/>
    </source>
</evidence>
<proteinExistence type="predicted"/>
<reference evidence="2 3" key="1">
    <citation type="submission" date="2024-09" db="EMBL/GenBank/DDBJ databases">
        <authorList>
            <person name="Sun Q."/>
            <person name="Mori K."/>
        </authorList>
    </citation>
    <scope>NUCLEOTIDE SEQUENCE [LARGE SCALE GENOMIC DNA]</scope>
    <source>
        <strain evidence="2 3">KCTC 22789</strain>
    </source>
</reference>
<comment type="caution">
    <text evidence="2">The sequence shown here is derived from an EMBL/GenBank/DDBJ whole genome shotgun (WGS) entry which is preliminary data.</text>
</comment>